<keyword evidence="2" id="KW-1185">Reference proteome</keyword>
<sequence length="481" mass="51671">MSSANSSTSSFKLSNFSKDSDISGHESVHKEETSDLAPVDGGAQAWTFVLCSFLLESFVWGLPFSYGVFQQWYLSNPPFDGTSEANINAIGTVGLGILYMEGIFLAFVFQRFPQWLRPMMVGGLVVCVFSLLISSFATKVWHLVVLQGVVYGTASGCLYMPAIFWLPEWFDARRSFASAFIFSGGGLGGTTFPLAANYLLERVGFRWTIRINALIVAIFGGVAIIGVKPRLPIPPVSSRKTTPAADLSFLKSPVFISVGITIFLQGLAYFPVAIYIPTYTVALGHSSLSGALVLAVFNMATVVGQIICGFYCSDYGPYTHVMLFSAILSCVMAYALWGFAHSLALVFVFVVMFGMISGGFSAIWTPAAAEVHASQPWPPFAFFGAWKGLAAIFGPNIAAVLHRDRINGSSAAHSGAGQGGWGGYGFTAIIIFVGSMMAAAAAGSVISSFLRVHKTRTESTAGKGKSRRHARLSLFEYSDEV</sequence>
<reference evidence="1" key="2">
    <citation type="journal article" date="2022" name="New Phytol.">
        <title>Evolutionary transition to the ectomycorrhizal habit in the genomes of a hyperdiverse lineage of mushroom-forming fungi.</title>
        <authorList>
            <person name="Looney B."/>
            <person name="Miyauchi S."/>
            <person name="Morin E."/>
            <person name="Drula E."/>
            <person name="Courty P.E."/>
            <person name="Kohler A."/>
            <person name="Kuo A."/>
            <person name="LaButti K."/>
            <person name="Pangilinan J."/>
            <person name="Lipzen A."/>
            <person name="Riley R."/>
            <person name="Andreopoulos W."/>
            <person name="He G."/>
            <person name="Johnson J."/>
            <person name="Nolan M."/>
            <person name="Tritt A."/>
            <person name="Barry K.W."/>
            <person name="Grigoriev I.V."/>
            <person name="Nagy L.G."/>
            <person name="Hibbett D."/>
            <person name="Henrissat B."/>
            <person name="Matheny P.B."/>
            <person name="Labbe J."/>
            <person name="Martin F.M."/>
        </authorList>
    </citation>
    <scope>NUCLEOTIDE SEQUENCE</scope>
    <source>
        <strain evidence="1">FP105234-sp</strain>
    </source>
</reference>
<name>A0ACB8RFQ1_9AGAM</name>
<gene>
    <name evidence="1" type="ORF">FA95DRAFT_1609871</name>
</gene>
<accession>A0ACB8RFQ1</accession>
<dbReference type="EMBL" id="MU276045">
    <property type="protein sequence ID" value="KAI0042845.1"/>
    <property type="molecule type" value="Genomic_DNA"/>
</dbReference>
<protein>
    <submittedName>
        <fullName evidence="1">MFS general substrate transporter</fullName>
    </submittedName>
</protein>
<evidence type="ECO:0000313" key="1">
    <source>
        <dbReference type="EMBL" id="KAI0042845.1"/>
    </source>
</evidence>
<dbReference type="Proteomes" id="UP000814033">
    <property type="component" value="Unassembled WGS sequence"/>
</dbReference>
<comment type="caution">
    <text evidence="1">The sequence shown here is derived from an EMBL/GenBank/DDBJ whole genome shotgun (WGS) entry which is preliminary data.</text>
</comment>
<reference evidence="1" key="1">
    <citation type="submission" date="2021-02" db="EMBL/GenBank/DDBJ databases">
        <authorList>
            <consortium name="DOE Joint Genome Institute"/>
            <person name="Ahrendt S."/>
            <person name="Looney B.P."/>
            <person name="Miyauchi S."/>
            <person name="Morin E."/>
            <person name="Drula E."/>
            <person name="Courty P.E."/>
            <person name="Chicoki N."/>
            <person name="Fauchery L."/>
            <person name="Kohler A."/>
            <person name="Kuo A."/>
            <person name="Labutti K."/>
            <person name="Pangilinan J."/>
            <person name="Lipzen A."/>
            <person name="Riley R."/>
            <person name="Andreopoulos W."/>
            <person name="He G."/>
            <person name="Johnson J."/>
            <person name="Barry K.W."/>
            <person name="Grigoriev I.V."/>
            <person name="Nagy L."/>
            <person name="Hibbett D."/>
            <person name="Henrissat B."/>
            <person name="Matheny P.B."/>
            <person name="Labbe J."/>
            <person name="Martin F."/>
        </authorList>
    </citation>
    <scope>NUCLEOTIDE SEQUENCE</scope>
    <source>
        <strain evidence="1">FP105234-sp</strain>
    </source>
</reference>
<organism evidence="1 2">
    <name type="scientific">Auriscalpium vulgare</name>
    <dbReference type="NCBI Taxonomy" id="40419"/>
    <lineage>
        <taxon>Eukaryota</taxon>
        <taxon>Fungi</taxon>
        <taxon>Dikarya</taxon>
        <taxon>Basidiomycota</taxon>
        <taxon>Agaricomycotina</taxon>
        <taxon>Agaricomycetes</taxon>
        <taxon>Russulales</taxon>
        <taxon>Auriscalpiaceae</taxon>
        <taxon>Auriscalpium</taxon>
    </lineage>
</organism>
<proteinExistence type="predicted"/>
<evidence type="ECO:0000313" key="2">
    <source>
        <dbReference type="Proteomes" id="UP000814033"/>
    </source>
</evidence>